<accession>A0A2U0HVG5</accession>
<dbReference type="Gene3D" id="3.40.250.10">
    <property type="entry name" value="Rhodanese-like domain"/>
    <property type="match status" value="1"/>
</dbReference>
<keyword evidence="1" id="KW-0732">Signal</keyword>
<dbReference type="OrthoDB" id="9808735at2"/>
<evidence type="ECO:0000256" key="1">
    <source>
        <dbReference type="SAM" id="SignalP"/>
    </source>
</evidence>
<dbReference type="AlphaFoldDB" id="A0A2U0HVG5"/>
<dbReference type="PROSITE" id="PS50206">
    <property type="entry name" value="RHODANESE_3"/>
    <property type="match status" value="1"/>
</dbReference>
<dbReference type="InterPro" id="IPR036873">
    <property type="entry name" value="Rhodanese-like_dom_sf"/>
</dbReference>
<dbReference type="SMART" id="SM00450">
    <property type="entry name" value="RHOD"/>
    <property type="match status" value="1"/>
</dbReference>
<proteinExistence type="predicted"/>
<dbReference type="Proteomes" id="UP000245962">
    <property type="component" value="Unassembled WGS sequence"/>
</dbReference>
<protein>
    <submittedName>
        <fullName evidence="3">Rhodanese-like domain-containing protein</fullName>
    </submittedName>
</protein>
<dbReference type="EMBL" id="QEHR01000012">
    <property type="protein sequence ID" value="PVW12826.1"/>
    <property type="molecule type" value="Genomic_DNA"/>
</dbReference>
<feature type="domain" description="Rhodanese" evidence="2">
    <location>
        <begin position="38"/>
        <end position="121"/>
    </location>
</feature>
<dbReference type="PANTHER" id="PTHR43031">
    <property type="entry name" value="FAD-DEPENDENT OXIDOREDUCTASE"/>
    <property type="match status" value="1"/>
</dbReference>
<gene>
    <name evidence="3" type="ORF">DDV96_14460</name>
</gene>
<dbReference type="InterPro" id="IPR050229">
    <property type="entry name" value="GlpE_sulfurtransferase"/>
</dbReference>
<dbReference type="CDD" id="cd00158">
    <property type="entry name" value="RHOD"/>
    <property type="match status" value="1"/>
</dbReference>
<dbReference type="Pfam" id="PF00581">
    <property type="entry name" value="Rhodanese"/>
    <property type="match status" value="1"/>
</dbReference>
<name>A0A2U0HVG5_9FLAO</name>
<reference evidence="3 4" key="1">
    <citation type="submission" date="2018-04" db="EMBL/GenBank/DDBJ databases">
        <title>Marixanthomonas spongiae HN-E44 sp. nov., isolated from a marine sponge.</title>
        <authorList>
            <person name="Luo L."/>
            <person name="Zhuang L."/>
        </authorList>
    </citation>
    <scope>NUCLEOTIDE SEQUENCE [LARGE SCALE GENOMIC DNA]</scope>
    <source>
        <strain evidence="3 4">HN-E44</strain>
    </source>
</reference>
<dbReference type="InterPro" id="IPR001763">
    <property type="entry name" value="Rhodanese-like_dom"/>
</dbReference>
<sequence length="124" mass="14191">MRKYIIIMTLLSTLFGVKAQQTDAIKILSASEFREAIAKKNVQLVDVRTAREFKGGAIKGALNIDYFQQENFNAEFNKLDKEQPVYLYCHSGNRSKKAAAKLDALGFKKIYDLKGGYMKWPYKK</sequence>
<dbReference type="SUPFAM" id="SSF52821">
    <property type="entry name" value="Rhodanese/Cell cycle control phosphatase"/>
    <property type="match status" value="1"/>
</dbReference>
<dbReference type="PANTHER" id="PTHR43031:SF18">
    <property type="entry name" value="RHODANESE-RELATED SULFURTRANSFERASES"/>
    <property type="match status" value="1"/>
</dbReference>
<evidence type="ECO:0000313" key="4">
    <source>
        <dbReference type="Proteomes" id="UP000245962"/>
    </source>
</evidence>
<keyword evidence="4" id="KW-1185">Reference proteome</keyword>
<evidence type="ECO:0000259" key="2">
    <source>
        <dbReference type="PROSITE" id="PS50206"/>
    </source>
</evidence>
<comment type="caution">
    <text evidence="3">The sequence shown here is derived from an EMBL/GenBank/DDBJ whole genome shotgun (WGS) entry which is preliminary data.</text>
</comment>
<feature type="signal peptide" evidence="1">
    <location>
        <begin position="1"/>
        <end position="19"/>
    </location>
</feature>
<feature type="chain" id="PRO_5015588863" evidence="1">
    <location>
        <begin position="20"/>
        <end position="124"/>
    </location>
</feature>
<evidence type="ECO:0000313" key="3">
    <source>
        <dbReference type="EMBL" id="PVW12826.1"/>
    </source>
</evidence>
<organism evidence="3 4">
    <name type="scientific">Marixanthomonas spongiae</name>
    <dbReference type="NCBI Taxonomy" id="2174845"/>
    <lineage>
        <taxon>Bacteria</taxon>
        <taxon>Pseudomonadati</taxon>
        <taxon>Bacteroidota</taxon>
        <taxon>Flavobacteriia</taxon>
        <taxon>Flavobacteriales</taxon>
        <taxon>Flavobacteriaceae</taxon>
        <taxon>Marixanthomonas</taxon>
    </lineage>
</organism>